<proteinExistence type="predicted"/>
<sequence length="131" mass="14470">MAVKNNWITRSPLSQRIKEGIVTAKKVSPLSHGHSFRASQRGWILSTSSTSDLTLEFRPKLPALMESSNLPETSSNGVVAVEEATTSQIWRSLRSWNLGQIRGLMASPSAITLEMRFELADNLIQGYGGRQ</sequence>
<dbReference type="AlphaFoldDB" id="A0A2I0HY23"/>
<evidence type="ECO:0000313" key="1">
    <source>
        <dbReference type="EMBL" id="PKI36595.1"/>
    </source>
</evidence>
<comment type="caution">
    <text evidence="1">The sequence shown here is derived from an EMBL/GenBank/DDBJ whole genome shotgun (WGS) entry which is preliminary data.</text>
</comment>
<dbReference type="Proteomes" id="UP000233551">
    <property type="component" value="Unassembled WGS sequence"/>
</dbReference>
<name>A0A2I0HY23_PUNGR</name>
<organism evidence="1 2">
    <name type="scientific">Punica granatum</name>
    <name type="common">Pomegranate</name>
    <dbReference type="NCBI Taxonomy" id="22663"/>
    <lineage>
        <taxon>Eukaryota</taxon>
        <taxon>Viridiplantae</taxon>
        <taxon>Streptophyta</taxon>
        <taxon>Embryophyta</taxon>
        <taxon>Tracheophyta</taxon>
        <taxon>Spermatophyta</taxon>
        <taxon>Magnoliopsida</taxon>
        <taxon>eudicotyledons</taxon>
        <taxon>Gunneridae</taxon>
        <taxon>Pentapetalae</taxon>
        <taxon>rosids</taxon>
        <taxon>malvids</taxon>
        <taxon>Myrtales</taxon>
        <taxon>Lythraceae</taxon>
        <taxon>Punica</taxon>
    </lineage>
</organism>
<dbReference type="EMBL" id="PGOL01004775">
    <property type="protein sequence ID" value="PKI36595.1"/>
    <property type="molecule type" value="Genomic_DNA"/>
</dbReference>
<protein>
    <submittedName>
        <fullName evidence="1">Uncharacterized protein</fullName>
    </submittedName>
</protein>
<evidence type="ECO:0000313" key="2">
    <source>
        <dbReference type="Proteomes" id="UP000233551"/>
    </source>
</evidence>
<gene>
    <name evidence="1" type="ORF">CRG98_043015</name>
</gene>
<keyword evidence="2" id="KW-1185">Reference proteome</keyword>
<reference evidence="1 2" key="1">
    <citation type="submission" date="2017-11" db="EMBL/GenBank/DDBJ databases">
        <title>De-novo sequencing of pomegranate (Punica granatum L.) genome.</title>
        <authorList>
            <person name="Akparov Z."/>
            <person name="Amiraslanov A."/>
            <person name="Hajiyeva S."/>
            <person name="Abbasov M."/>
            <person name="Kaur K."/>
            <person name="Hamwieh A."/>
            <person name="Solovyev V."/>
            <person name="Salamov A."/>
            <person name="Braich B."/>
            <person name="Kosarev P."/>
            <person name="Mahmoud A."/>
            <person name="Hajiyev E."/>
            <person name="Babayeva S."/>
            <person name="Izzatullayeva V."/>
            <person name="Mammadov A."/>
            <person name="Mammadov A."/>
            <person name="Sharifova S."/>
            <person name="Ojaghi J."/>
            <person name="Eynullazada K."/>
            <person name="Bayramov B."/>
            <person name="Abdulazimova A."/>
            <person name="Shahmuradov I."/>
        </authorList>
    </citation>
    <scope>NUCLEOTIDE SEQUENCE [LARGE SCALE GENOMIC DNA]</scope>
    <source>
        <strain evidence="2">cv. AG2017</strain>
        <tissue evidence="1">Leaf</tissue>
    </source>
</reference>
<accession>A0A2I0HY23</accession>